<evidence type="ECO:0000313" key="1">
    <source>
        <dbReference type="EMBL" id="KKL77322.1"/>
    </source>
</evidence>
<organism evidence="1">
    <name type="scientific">marine sediment metagenome</name>
    <dbReference type="NCBI Taxonomy" id="412755"/>
    <lineage>
        <taxon>unclassified sequences</taxon>
        <taxon>metagenomes</taxon>
        <taxon>ecological metagenomes</taxon>
    </lineage>
</organism>
<protein>
    <submittedName>
        <fullName evidence="1">Uncharacterized protein</fullName>
    </submittedName>
</protein>
<accession>A0A0F9HQC3</accession>
<dbReference type="EMBL" id="LAZR01023784">
    <property type="protein sequence ID" value="KKL77322.1"/>
    <property type="molecule type" value="Genomic_DNA"/>
</dbReference>
<comment type="caution">
    <text evidence="1">The sequence shown here is derived from an EMBL/GenBank/DDBJ whole genome shotgun (WGS) entry which is preliminary data.</text>
</comment>
<proteinExistence type="predicted"/>
<gene>
    <name evidence="1" type="ORF">LCGC14_2036020</name>
</gene>
<dbReference type="AlphaFoldDB" id="A0A0F9HQC3"/>
<reference evidence="1" key="1">
    <citation type="journal article" date="2015" name="Nature">
        <title>Complex archaea that bridge the gap between prokaryotes and eukaryotes.</title>
        <authorList>
            <person name="Spang A."/>
            <person name="Saw J.H."/>
            <person name="Jorgensen S.L."/>
            <person name="Zaremba-Niedzwiedzka K."/>
            <person name="Martijn J."/>
            <person name="Lind A.E."/>
            <person name="van Eijk R."/>
            <person name="Schleper C."/>
            <person name="Guy L."/>
            <person name="Ettema T.J."/>
        </authorList>
    </citation>
    <scope>NUCLEOTIDE SEQUENCE</scope>
</reference>
<sequence>MTKTQLQERVKRLELALERLISGAFAVQIHPKHDLFRQHLQAFREMAEDELVQARG</sequence>
<name>A0A0F9HQC3_9ZZZZ</name>